<accession>A0A480AA63</accession>
<dbReference type="Proteomes" id="UP000299367">
    <property type="component" value="Unassembled WGS sequence"/>
</dbReference>
<dbReference type="Gene3D" id="1.10.260.40">
    <property type="entry name" value="lambda repressor-like DNA-binding domains"/>
    <property type="match status" value="1"/>
</dbReference>
<evidence type="ECO:0000313" key="3">
    <source>
        <dbReference type="Proteomes" id="UP000299367"/>
    </source>
</evidence>
<dbReference type="Pfam" id="PF01381">
    <property type="entry name" value="HTH_3"/>
    <property type="match status" value="1"/>
</dbReference>
<comment type="caution">
    <text evidence="2">The sequence shown here is derived from an EMBL/GenBank/DDBJ whole genome shotgun (WGS) entry which is preliminary data.</text>
</comment>
<dbReference type="EMBL" id="BJCF01000007">
    <property type="protein sequence ID" value="GCL41392.1"/>
    <property type="molecule type" value="Genomic_DNA"/>
</dbReference>
<evidence type="ECO:0000259" key="1">
    <source>
        <dbReference type="PROSITE" id="PS50943"/>
    </source>
</evidence>
<dbReference type="InterPro" id="IPR001387">
    <property type="entry name" value="Cro/C1-type_HTH"/>
</dbReference>
<dbReference type="SMART" id="SM00530">
    <property type="entry name" value="HTH_XRE"/>
    <property type="match status" value="1"/>
</dbReference>
<name>A0A480AA63_9CYAN</name>
<evidence type="ECO:0000313" key="2">
    <source>
        <dbReference type="EMBL" id="GCL41392.1"/>
    </source>
</evidence>
<dbReference type="PROSITE" id="PS50943">
    <property type="entry name" value="HTH_CROC1"/>
    <property type="match status" value="1"/>
</dbReference>
<dbReference type="SUPFAM" id="SSF47413">
    <property type="entry name" value="lambda repressor-like DNA-binding domains"/>
    <property type="match status" value="1"/>
</dbReference>
<dbReference type="InterPro" id="IPR010982">
    <property type="entry name" value="Lambda_DNA-bd_dom_sf"/>
</dbReference>
<dbReference type="CDD" id="cd00093">
    <property type="entry name" value="HTH_XRE"/>
    <property type="match status" value="1"/>
</dbReference>
<dbReference type="RefSeq" id="WP_137907123.1">
    <property type="nucleotide sequence ID" value="NZ_BJCF01000007.1"/>
</dbReference>
<proteinExistence type="predicted"/>
<dbReference type="OrthoDB" id="9797478at2"/>
<organism evidence="2 3">
    <name type="scientific">Dolichospermum planctonicum</name>
    <dbReference type="NCBI Taxonomy" id="136072"/>
    <lineage>
        <taxon>Bacteria</taxon>
        <taxon>Bacillati</taxon>
        <taxon>Cyanobacteriota</taxon>
        <taxon>Cyanophyceae</taxon>
        <taxon>Nostocales</taxon>
        <taxon>Aphanizomenonaceae</taxon>
        <taxon>Dolichospermum</taxon>
    </lineage>
</organism>
<feature type="domain" description="HTH cro/C1-type" evidence="1">
    <location>
        <begin position="36"/>
        <end position="89"/>
    </location>
</feature>
<sequence length="109" mass="12301">MKKYTTLSEELNQLSQERKEIIAVRTSEIRLEEITLQNLGEKLGLSQSELAASLELSQREISDLESGQSLELNTLRNVVNALGGTMEIIIKLPNKEPIMMNLSDSEAWR</sequence>
<gene>
    <name evidence="2" type="ORF">NIES80_10870</name>
</gene>
<dbReference type="GO" id="GO:0003677">
    <property type="term" value="F:DNA binding"/>
    <property type="evidence" value="ECO:0007669"/>
    <property type="project" value="InterPro"/>
</dbReference>
<protein>
    <submittedName>
        <fullName evidence="2">Putative transcriptional regulator</fullName>
    </submittedName>
</protein>
<dbReference type="AlphaFoldDB" id="A0A480AA63"/>
<reference evidence="3" key="1">
    <citation type="submission" date="2019-02" db="EMBL/GenBank/DDBJ databases">
        <title>Draft genome sequence of Dolichospermum planctonicum NIES-80.</title>
        <authorList>
            <person name="Yamaguchi H."/>
            <person name="Suzuki S."/>
            <person name="Kawachi M."/>
        </authorList>
    </citation>
    <scope>NUCLEOTIDE SEQUENCE [LARGE SCALE GENOMIC DNA]</scope>
    <source>
        <strain evidence="3">NIES-80</strain>
    </source>
</reference>